<gene>
    <name evidence="2" type="ORF">PMIN01_08058</name>
</gene>
<evidence type="ECO:0000313" key="3">
    <source>
        <dbReference type="Proteomes" id="UP000756921"/>
    </source>
</evidence>
<protein>
    <submittedName>
        <fullName evidence="2">Uncharacterized protein</fullName>
    </submittedName>
</protein>
<keyword evidence="3" id="KW-1185">Reference proteome</keyword>
<keyword evidence="1" id="KW-1133">Transmembrane helix</keyword>
<sequence>SATRKYIYARPQQGKRPRPSHAFCADRFFSPVSLLHVPATYAHLESQLEVFITITVNSGDALSSSLWLASVIGCCFAVATFVIRLRCETTNKTQHVVMVLGDIIATSLICSLMFVPNTNPDWNIHGLIVASSLLSASLTEAYYFLYHAKPVVRDLEPQLHRFWVVLNVILVPAPSLSSLILFSP</sequence>
<evidence type="ECO:0000256" key="1">
    <source>
        <dbReference type="SAM" id="Phobius"/>
    </source>
</evidence>
<feature type="transmembrane region" description="Helical" evidence="1">
    <location>
        <begin position="162"/>
        <end position="182"/>
    </location>
</feature>
<feature type="transmembrane region" description="Helical" evidence="1">
    <location>
        <begin position="97"/>
        <end position="116"/>
    </location>
</feature>
<dbReference type="EMBL" id="WJXW01000008">
    <property type="protein sequence ID" value="KAF9733715.1"/>
    <property type="molecule type" value="Genomic_DNA"/>
</dbReference>
<feature type="transmembrane region" description="Helical" evidence="1">
    <location>
        <begin position="66"/>
        <end position="85"/>
    </location>
</feature>
<proteinExistence type="predicted"/>
<dbReference type="AlphaFoldDB" id="A0A9P6GG10"/>
<comment type="caution">
    <text evidence="2">The sequence shown here is derived from an EMBL/GenBank/DDBJ whole genome shotgun (WGS) entry which is preliminary data.</text>
</comment>
<evidence type="ECO:0000313" key="2">
    <source>
        <dbReference type="EMBL" id="KAF9733715.1"/>
    </source>
</evidence>
<dbReference type="Proteomes" id="UP000756921">
    <property type="component" value="Unassembled WGS sequence"/>
</dbReference>
<keyword evidence="1" id="KW-0812">Transmembrane</keyword>
<feature type="transmembrane region" description="Helical" evidence="1">
    <location>
        <begin position="122"/>
        <end position="146"/>
    </location>
</feature>
<organism evidence="2 3">
    <name type="scientific">Paraphaeosphaeria minitans</name>
    <dbReference type="NCBI Taxonomy" id="565426"/>
    <lineage>
        <taxon>Eukaryota</taxon>
        <taxon>Fungi</taxon>
        <taxon>Dikarya</taxon>
        <taxon>Ascomycota</taxon>
        <taxon>Pezizomycotina</taxon>
        <taxon>Dothideomycetes</taxon>
        <taxon>Pleosporomycetidae</taxon>
        <taxon>Pleosporales</taxon>
        <taxon>Massarineae</taxon>
        <taxon>Didymosphaeriaceae</taxon>
        <taxon>Paraphaeosphaeria</taxon>
    </lineage>
</organism>
<name>A0A9P6GG10_9PLEO</name>
<keyword evidence="1" id="KW-0472">Membrane</keyword>
<accession>A0A9P6GG10</accession>
<reference evidence="2" key="1">
    <citation type="journal article" date="2020" name="Mol. Plant Microbe Interact.">
        <title>Genome Sequence of the Biocontrol Agent Coniothyrium minitans strain Conio (IMI 134523).</title>
        <authorList>
            <person name="Patel D."/>
            <person name="Shittu T.A."/>
            <person name="Baroncelli R."/>
            <person name="Muthumeenakshi S."/>
            <person name="Osborne T.H."/>
            <person name="Janganan T.K."/>
            <person name="Sreenivasaprasad S."/>
        </authorList>
    </citation>
    <scope>NUCLEOTIDE SEQUENCE</scope>
    <source>
        <strain evidence="2">Conio</strain>
    </source>
</reference>
<feature type="non-terminal residue" evidence="2">
    <location>
        <position position="1"/>
    </location>
</feature>